<sequence>MQAGKLVGYFFLGFLVDIDGDERHTEAGQGGNPDLAAVGLGLHDLPRRRLLNQDLEVAAGCPLFTRAPTDHILLLNVASRVASLAHHAGQTPGGAAGAEKSRQGKQKDAAAGSIFVGRYAKAALAGFDEPRTTATEGTNSIRLSNKMRKELESWCSEKQRNKLLEQAMFPALSYATWVDVFVKYNTAIASSAAVERLFSQGSDIMKVKRASI</sequence>
<name>A0A8J4YEJ0_CHIOP</name>
<protein>
    <recommendedName>
        <fullName evidence="3">HAT C-terminal dimerisation domain-containing protein</fullName>
    </recommendedName>
</protein>
<proteinExistence type="predicted"/>
<reference evidence="1" key="1">
    <citation type="submission" date="2020-07" db="EMBL/GenBank/DDBJ databases">
        <title>The High-quality genome of the commercially important snow crab, Chionoecetes opilio.</title>
        <authorList>
            <person name="Jeong J.-H."/>
            <person name="Ryu S."/>
        </authorList>
    </citation>
    <scope>NUCLEOTIDE SEQUENCE</scope>
    <source>
        <strain evidence="1">MADBK_172401_WGS</strain>
        <tissue evidence="1">Digestive gland</tissue>
    </source>
</reference>
<evidence type="ECO:0008006" key="3">
    <source>
        <dbReference type="Google" id="ProtNLM"/>
    </source>
</evidence>
<dbReference type="OrthoDB" id="10050977at2759"/>
<comment type="caution">
    <text evidence="1">The sequence shown here is derived from an EMBL/GenBank/DDBJ whole genome shotgun (WGS) entry which is preliminary data.</text>
</comment>
<gene>
    <name evidence="1" type="ORF">GWK47_038016</name>
</gene>
<accession>A0A8J4YEJ0</accession>
<evidence type="ECO:0000313" key="1">
    <source>
        <dbReference type="EMBL" id="KAG0725752.1"/>
    </source>
</evidence>
<dbReference type="EMBL" id="JACEEZ010005300">
    <property type="protein sequence ID" value="KAG0725752.1"/>
    <property type="molecule type" value="Genomic_DNA"/>
</dbReference>
<evidence type="ECO:0000313" key="2">
    <source>
        <dbReference type="Proteomes" id="UP000770661"/>
    </source>
</evidence>
<dbReference type="AlphaFoldDB" id="A0A8J4YEJ0"/>
<keyword evidence="2" id="KW-1185">Reference proteome</keyword>
<organism evidence="1 2">
    <name type="scientific">Chionoecetes opilio</name>
    <name type="common">Atlantic snow crab</name>
    <name type="synonym">Cancer opilio</name>
    <dbReference type="NCBI Taxonomy" id="41210"/>
    <lineage>
        <taxon>Eukaryota</taxon>
        <taxon>Metazoa</taxon>
        <taxon>Ecdysozoa</taxon>
        <taxon>Arthropoda</taxon>
        <taxon>Crustacea</taxon>
        <taxon>Multicrustacea</taxon>
        <taxon>Malacostraca</taxon>
        <taxon>Eumalacostraca</taxon>
        <taxon>Eucarida</taxon>
        <taxon>Decapoda</taxon>
        <taxon>Pleocyemata</taxon>
        <taxon>Brachyura</taxon>
        <taxon>Eubrachyura</taxon>
        <taxon>Majoidea</taxon>
        <taxon>Majidae</taxon>
        <taxon>Chionoecetes</taxon>
    </lineage>
</organism>
<dbReference type="Proteomes" id="UP000770661">
    <property type="component" value="Unassembled WGS sequence"/>
</dbReference>